<protein>
    <submittedName>
        <fullName evidence="2">Small subunit ribosomal protein S6</fullName>
    </submittedName>
</protein>
<dbReference type="InterPro" id="IPR000529">
    <property type="entry name" value="Ribosomal_bS6"/>
</dbReference>
<gene>
    <name evidence="2" type="primary">RPSF</name>
    <name evidence="2" type="ORF">TSPGSL018_17847</name>
</gene>
<dbReference type="PANTHER" id="PTHR21011:SF1">
    <property type="entry name" value="SMALL RIBOSOMAL SUBUNIT PROTEIN BS6M"/>
    <property type="match status" value="1"/>
</dbReference>
<dbReference type="NCBIfam" id="TIGR00166">
    <property type="entry name" value="S6"/>
    <property type="match status" value="1"/>
</dbReference>
<organism evidence="2">
    <name type="scientific">Tetraselmis sp. GSL018</name>
    <dbReference type="NCBI Taxonomy" id="582737"/>
    <lineage>
        <taxon>Eukaryota</taxon>
        <taxon>Viridiplantae</taxon>
        <taxon>Chlorophyta</taxon>
        <taxon>core chlorophytes</taxon>
        <taxon>Chlorodendrophyceae</taxon>
        <taxon>Chlorodendrales</taxon>
        <taxon>Chlorodendraceae</taxon>
        <taxon>Tetraselmis</taxon>
    </lineage>
</organism>
<dbReference type="GO" id="GO:0070181">
    <property type="term" value="F:small ribosomal subunit rRNA binding"/>
    <property type="evidence" value="ECO:0007669"/>
    <property type="project" value="TreeGrafter"/>
</dbReference>
<dbReference type="EMBL" id="GBEZ01022173">
    <property type="protein sequence ID" value="JAC64646.1"/>
    <property type="molecule type" value="Transcribed_RNA"/>
</dbReference>
<dbReference type="Pfam" id="PF01250">
    <property type="entry name" value="Ribosomal_S6"/>
    <property type="match status" value="1"/>
</dbReference>
<dbReference type="InterPro" id="IPR020814">
    <property type="entry name" value="Ribosomal_S6_plastid/chlpt"/>
</dbReference>
<keyword evidence="2" id="KW-0687">Ribonucleoprotein</keyword>
<dbReference type="AlphaFoldDB" id="A0A061R2B5"/>
<dbReference type="HAMAP" id="MF_00360">
    <property type="entry name" value="Ribosomal_bS6"/>
    <property type="match status" value="1"/>
</dbReference>
<dbReference type="Gene3D" id="3.30.70.60">
    <property type="match status" value="1"/>
</dbReference>
<keyword evidence="2" id="KW-0689">Ribosomal protein</keyword>
<accession>A0A061R2B5</accession>
<evidence type="ECO:0000313" key="2">
    <source>
        <dbReference type="EMBL" id="JAC64646.1"/>
    </source>
</evidence>
<dbReference type="GO" id="GO:0005737">
    <property type="term" value="C:cytoplasm"/>
    <property type="evidence" value="ECO:0007669"/>
    <property type="project" value="UniProtKB-ARBA"/>
</dbReference>
<dbReference type="PANTHER" id="PTHR21011">
    <property type="entry name" value="MITOCHONDRIAL 28S RIBOSOMAL PROTEIN S6"/>
    <property type="match status" value="1"/>
</dbReference>
<dbReference type="InterPro" id="IPR035980">
    <property type="entry name" value="Ribosomal_bS6_sf"/>
</dbReference>
<dbReference type="GO" id="GO:0003735">
    <property type="term" value="F:structural constituent of ribosome"/>
    <property type="evidence" value="ECO:0007669"/>
    <property type="project" value="InterPro"/>
</dbReference>
<dbReference type="SUPFAM" id="SSF54995">
    <property type="entry name" value="Ribosomal protein S6"/>
    <property type="match status" value="1"/>
</dbReference>
<name>A0A061R2B5_9CHLO</name>
<reference evidence="2" key="1">
    <citation type="submission" date="2014-05" db="EMBL/GenBank/DDBJ databases">
        <title>The transcriptome of the halophilic microalga Tetraselmis sp. GSL018 isolated from the Great Salt Lake, Utah.</title>
        <authorList>
            <person name="Jinkerson R.E."/>
            <person name="D'Adamo S."/>
            <person name="Posewitz M.C."/>
        </authorList>
    </citation>
    <scope>NUCLEOTIDE SEQUENCE</scope>
    <source>
        <strain evidence="2">GSL018</strain>
    </source>
</reference>
<proteinExistence type="inferred from homology"/>
<dbReference type="CDD" id="cd15465">
    <property type="entry name" value="bS6_mito"/>
    <property type="match status" value="1"/>
</dbReference>
<evidence type="ECO:0000256" key="1">
    <source>
        <dbReference type="ARBA" id="ARBA00009512"/>
    </source>
</evidence>
<dbReference type="GO" id="GO:0006412">
    <property type="term" value="P:translation"/>
    <property type="evidence" value="ECO:0007669"/>
    <property type="project" value="InterPro"/>
</dbReference>
<dbReference type="InterPro" id="IPR014717">
    <property type="entry name" value="Transl_elong_EF1B/ribsomal_bS6"/>
</dbReference>
<sequence>MPLYQLFGLAKPSLPLPALASVLQNVGHTVLSSNGVVTDVKSFGQQDLAYDIKTRTGRYTQAQMFLLSFSVPPATLREVDHCLRVDEDVLRWTVVKSSSVERLPRSKRDLAKLRKLILNCDDEAGQ</sequence>
<dbReference type="GO" id="GO:0005840">
    <property type="term" value="C:ribosome"/>
    <property type="evidence" value="ECO:0007669"/>
    <property type="project" value="UniProtKB-KW"/>
</dbReference>
<comment type="similarity">
    <text evidence="1">Belongs to the bacterial ribosomal protein bS6 family.</text>
</comment>